<feature type="signal peptide" evidence="4">
    <location>
        <begin position="1"/>
        <end position="18"/>
    </location>
</feature>
<proteinExistence type="inferred from homology"/>
<dbReference type="RefSeq" id="WP_377088388.1">
    <property type="nucleotide sequence ID" value="NZ_JBHSJL010000014.1"/>
</dbReference>
<dbReference type="SUPFAM" id="SSF51445">
    <property type="entry name" value="(Trans)glycosidases"/>
    <property type="match status" value="1"/>
</dbReference>
<dbReference type="InterPro" id="IPR029018">
    <property type="entry name" value="Hex-like_dom2"/>
</dbReference>
<dbReference type="Gene3D" id="3.30.379.10">
    <property type="entry name" value="Chitobiase/beta-hexosaminidase domain 2-like"/>
    <property type="match status" value="1"/>
</dbReference>
<comment type="similarity">
    <text evidence="1">Belongs to the glycosyl hydrolase 20 family.</text>
</comment>
<evidence type="ECO:0000256" key="1">
    <source>
        <dbReference type="ARBA" id="ARBA00006285"/>
    </source>
</evidence>
<keyword evidence="3" id="KW-0326">Glycosidase</keyword>
<accession>A0ABW4ZEN3</accession>
<organism evidence="7 8">
    <name type="scientific">Rubritalea tangerina</name>
    <dbReference type="NCBI Taxonomy" id="430798"/>
    <lineage>
        <taxon>Bacteria</taxon>
        <taxon>Pseudomonadati</taxon>
        <taxon>Verrucomicrobiota</taxon>
        <taxon>Verrucomicrobiia</taxon>
        <taxon>Verrucomicrobiales</taxon>
        <taxon>Rubritaleaceae</taxon>
        <taxon>Rubritalea</taxon>
    </lineage>
</organism>
<evidence type="ECO:0000256" key="2">
    <source>
        <dbReference type="ARBA" id="ARBA00022801"/>
    </source>
</evidence>
<dbReference type="Proteomes" id="UP001597389">
    <property type="component" value="Unassembled WGS sequence"/>
</dbReference>
<dbReference type="PANTHER" id="PTHR43678">
    <property type="entry name" value="PUTATIVE (AFU_ORTHOLOGUE AFUA_2G00640)-RELATED"/>
    <property type="match status" value="1"/>
</dbReference>
<sequence>MNKILSLSLAATTSALVAAEPIVPQPKQVQVQGKAFTLTEHTAIRADEALLPLAKLLAHEIEVLTGFTPNIYQTSHKILLESEIALRKSTDQKEPAESYSLQTSPKNLTIVGADANGAYYGSRTLLQYLQNHKNKVPALSIKDSPEFPVRSVLVDVGRKFMPVEDLKDWIRMMGWMKLNELHFHLNDNSWGRYPGYRLESKIFPNLPSKDGHYTFKQIRELQDFAKLHGVTIIPEIDSPGHALAFTNLKPELAQNEMNRNGFGLAYLDLHNPDAIRFMEQIFDEVAPLFDAKEFHIGTDEYRINLVKKKEDREALGEAFRQYINHCDEYLRKKHNKVTRIWSGYEHLPGTTEPNKTVVIDMWETSDAKVKSKAGYQVVNSSHFYTYIVPGAPYYGVNNQFIYDTWTPRQFSDKPEGQLEKSDPGLLGGKLHIWNDFGPTGHTWNEIARLSLPSMATMGEKLWGSKGYENYQAFLQGTSKTTASIPTVKLLTREAAADGFVWQLESPRHHIGNTTYPSELKSENLEYPWTASFTLTRHNDIAGNETLLSSKLATLFLDLEHSTVDKKTKQETKHKGIGLVRANQAPGYDPITSYRPDILVWNYQVPLGKETTITLVGEKRKTSLYIDDKLIGSKNIQTVCPLTHIGDPDLPRGFHGILHKASIKSSAPVSHSLGAWSPDTLKSSPAVLTLDVSKVIANGPNHVEFNYTSGLHGLDISKVELLADGKVIHTDDHAGFTGGKPRQNRYTLKLDNKKQGVTYTLKAHVSGAGGSDSSGSILLTESL</sequence>
<dbReference type="Gene3D" id="3.20.20.80">
    <property type="entry name" value="Glycosidases"/>
    <property type="match status" value="1"/>
</dbReference>
<dbReference type="PRINTS" id="PR00738">
    <property type="entry name" value="GLHYDRLASE20"/>
</dbReference>
<dbReference type="InterPro" id="IPR015882">
    <property type="entry name" value="HEX_bac_N"/>
</dbReference>
<evidence type="ECO:0000313" key="7">
    <source>
        <dbReference type="EMBL" id="MFD2160334.1"/>
    </source>
</evidence>
<dbReference type="InterPro" id="IPR015883">
    <property type="entry name" value="Glyco_hydro_20_cat"/>
</dbReference>
<dbReference type="CDD" id="cd06564">
    <property type="entry name" value="GH20_DspB_LnbB-like"/>
    <property type="match status" value="1"/>
</dbReference>
<dbReference type="GO" id="GO:0016787">
    <property type="term" value="F:hydrolase activity"/>
    <property type="evidence" value="ECO:0007669"/>
    <property type="project" value="UniProtKB-KW"/>
</dbReference>
<protein>
    <submittedName>
        <fullName evidence="7">Glycoside hydrolase family 20 protein</fullName>
    </submittedName>
</protein>
<evidence type="ECO:0000256" key="4">
    <source>
        <dbReference type="SAM" id="SignalP"/>
    </source>
</evidence>
<evidence type="ECO:0000259" key="6">
    <source>
        <dbReference type="Pfam" id="PF02838"/>
    </source>
</evidence>
<dbReference type="SUPFAM" id="SSF55545">
    <property type="entry name" value="beta-N-acetylhexosaminidase-like domain"/>
    <property type="match status" value="1"/>
</dbReference>
<feature type="domain" description="Beta-hexosaminidase bacterial type N-terminal" evidence="6">
    <location>
        <begin position="21"/>
        <end position="143"/>
    </location>
</feature>
<keyword evidence="2 7" id="KW-0378">Hydrolase</keyword>
<dbReference type="InterPro" id="IPR025705">
    <property type="entry name" value="Beta_hexosaminidase_sua/sub"/>
</dbReference>
<evidence type="ECO:0000313" key="8">
    <source>
        <dbReference type="Proteomes" id="UP001597389"/>
    </source>
</evidence>
<dbReference type="InterPro" id="IPR052764">
    <property type="entry name" value="GH20_Enzymes"/>
</dbReference>
<feature type="chain" id="PRO_5045143793" evidence="4">
    <location>
        <begin position="19"/>
        <end position="782"/>
    </location>
</feature>
<dbReference type="Pfam" id="PF02838">
    <property type="entry name" value="Glyco_hydro_20b"/>
    <property type="match status" value="1"/>
</dbReference>
<keyword evidence="4" id="KW-0732">Signal</keyword>
<dbReference type="InterPro" id="IPR017853">
    <property type="entry name" value="GH"/>
</dbReference>
<dbReference type="Pfam" id="PF00728">
    <property type="entry name" value="Glyco_hydro_20"/>
    <property type="match status" value="1"/>
</dbReference>
<evidence type="ECO:0000259" key="5">
    <source>
        <dbReference type="Pfam" id="PF00728"/>
    </source>
</evidence>
<evidence type="ECO:0000256" key="3">
    <source>
        <dbReference type="ARBA" id="ARBA00023295"/>
    </source>
</evidence>
<feature type="domain" description="Glycoside hydrolase family 20 catalytic" evidence="5">
    <location>
        <begin position="147"/>
        <end position="463"/>
    </location>
</feature>
<reference evidence="8" key="1">
    <citation type="journal article" date="2019" name="Int. J. Syst. Evol. Microbiol.">
        <title>The Global Catalogue of Microorganisms (GCM) 10K type strain sequencing project: providing services to taxonomists for standard genome sequencing and annotation.</title>
        <authorList>
            <consortium name="The Broad Institute Genomics Platform"/>
            <consortium name="The Broad Institute Genome Sequencing Center for Infectious Disease"/>
            <person name="Wu L."/>
            <person name="Ma J."/>
        </authorList>
    </citation>
    <scope>NUCLEOTIDE SEQUENCE [LARGE SCALE GENOMIC DNA]</scope>
    <source>
        <strain evidence="8">CCUG 57942</strain>
    </source>
</reference>
<name>A0ABW4ZEN3_9BACT</name>
<comment type="caution">
    <text evidence="7">The sequence shown here is derived from an EMBL/GenBank/DDBJ whole genome shotgun (WGS) entry which is preliminary data.</text>
</comment>
<gene>
    <name evidence="7" type="ORF">ACFSW8_15630</name>
</gene>
<dbReference type="EMBL" id="JBHUJB010000076">
    <property type="protein sequence ID" value="MFD2160334.1"/>
    <property type="molecule type" value="Genomic_DNA"/>
</dbReference>
<dbReference type="PANTHER" id="PTHR43678:SF1">
    <property type="entry name" value="BETA-N-ACETYLHEXOSAMINIDASE"/>
    <property type="match status" value="1"/>
</dbReference>
<keyword evidence="8" id="KW-1185">Reference proteome</keyword>